<sequence length="68" mass="7376">NASLAEERWKKRLGMDLESLCEPYAVRVTCSVVVGPTHPNCSIIYGSTGVTNFDQLAEILTGYEITGA</sequence>
<name>A0A392VNX0_9FABA</name>
<reference evidence="1 2" key="1">
    <citation type="journal article" date="2018" name="Front. Plant Sci.">
        <title>Red Clover (Trifolium pratense) and Zigzag Clover (T. medium) - A Picture of Genomic Similarities and Differences.</title>
        <authorList>
            <person name="Dluhosova J."/>
            <person name="Istvanek J."/>
            <person name="Nedelnik J."/>
            <person name="Repkova J."/>
        </authorList>
    </citation>
    <scope>NUCLEOTIDE SEQUENCE [LARGE SCALE GENOMIC DNA]</scope>
    <source>
        <strain evidence="2">cv. 10/8</strain>
        <tissue evidence="1">Leaf</tissue>
    </source>
</reference>
<dbReference type="Proteomes" id="UP000265520">
    <property type="component" value="Unassembled WGS sequence"/>
</dbReference>
<dbReference type="EMBL" id="LXQA011234924">
    <property type="protein sequence ID" value="MCI90098.1"/>
    <property type="molecule type" value="Genomic_DNA"/>
</dbReference>
<dbReference type="AlphaFoldDB" id="A0A392VNX0"/>
<organism evidence="1 2">
    <name type="scientific">Trifolium medium</name>
    <dbReference type="NCBI Taxonomy" id="97028"/>
    <lineage>
        <taxon>Eukaryota</taxon>
        <taxon>Viridiplantae</taxon>
        <taxon>Streptophyta</taxon>
        <taxon>Embryophyta</taxon>
        <taxon>Tracheophyta</taxon>
        <taxon>Spermatophyta</taxon>
        <taxon>Magnoliopsida</taxon>
        <taxon>eudicotyledons</taxon>
        <taxon>Gunneridae</taxon>
        <taxon>Pentapetalae</taxon>
        <taxon>rosids</taxon>
        <taxon>fabids</taxon>
        <taxon>Fabales</taxon>
        <taxon>Fabaceae</taxon>
        <taxon>Papilionoideae</taxon>
        <taxon>50 kb inversion clade</taxon>
        <taxon>NPAAA clade</taxon>
        <taxon>Hologalegina</taxon>
        <taxon>IRL clade</taxon>
        <taxon>Trifolieae</taxon>
        <taxon>Trifolium</taxon>
    </lineage>
</organism>
<evidence type="ECO:0000313" key="2">
    <source>
        <dbReference type="Proteomes" id="UP000265520"/>
    </source>
</evidence>
<keyword evidence="2" id="KW-1185">Reference proteome</keyword>
<proteinExistence type="predicted"/>
<comment type="caution">
    <text evidence="1">The sequence shown here is derived from an EMBL/GenBank/DDBJ whole genome shotgun (WGS) entry which is preliminary data.</text>
</comment>
<feature type="non-terminal residue" evidence="1">
    <location>
        <position position="1"/>
    </location>
</feature>
<accession>A0A392VNX0</accession>
<protein>
    <submittedName>
        <fullName evidence="1">NADH dehydrogenase subunit 2</fullName>
    </submittedName>
</protein>
<evidence type="ECO:0000313" key="1">
    <source>
        <dbReference type="EMBL" id="MCI90098.1"/>
    </source>
</evidence>